<dbReference type="GO" id="GO:0004741">
    <property type="term" value="F:[pyruvate dehydrogenase (acetyl-transferring)]-phosphatase activity"/>
    <property type="evidence" value="ECO:0007669"/>
    <property type="project" value="TreeGrafter"/>
</dbReference>
<accession>A0A5C3KTW0</accession>
<organism evidence="3 4">
    <name type="scientific">Coprinopsis marcescibilis</name>
    <name type="common">Agaric fungus</name>
    <name type="synonym">Psathyrella marcescibilis</name>
    <dbReference type="NCBI Taxonomy" id="230819"/>
    <lineage>
        <taxon>Eukaryota</taxon>
        <taxon>Fungi</taxon>
        <taxon>Dikarya</taxon>
        <taxon>Basidiomycota</taxon>
        <taxon>Agaricomycotina</taxon>
        <taxon>Agaricomycetes</taxon>
        <taxon>Agaricomycetidae</taxon>
        <taxon>Agaricales</taxon>
        <taxon>Agaricineae</taxon>
        <taxon>Psathyrellaceae</taxon>
        <taxon>Coprinopsis</taxon>
    </lineage>
</organism>
<feature type="region of interest" description="Disordered" evidence="1">
    <location>
        <begin position="275"/>
        <end position="331"/>
    </location>
</feature>
<dbReference type="SMART" id="SM00332">
    <property type="entry name" value="PP2Cc"/>
    <property type="match status" value="1"/>
</dbReference>
<dbReference type="STRING" id="230819.A0A5C3KTW0"/>
<feature type="region of interest" description="Disordered" evidence="1">
    <location>
        <begin position="444"/>
        <end position="474"/>
    </location>
</feature>
<dbReference type="PROSITE" id="PS51746">
    <property type="entry name" value="PPM_2"/>
    <property type="match status" value="1"/>
</dbReference>
<dbReference type="Pfam" id="PF00481">
    <property type="entry name" value="PP2C"/>
    <property type="match status" value="1"/>
</dbReference>
<reference evidence="3 4" key="1">
    <citation type="journal article" date="2019" name="Nat. Ecol. Evol.">
        <title>Megaphylogeny resolves global patterns of mushroom evolution.</title>
        <authorList>
            <person name="Varga T."/>
            <person name="Krizsan K."/>
            <person name="Foldi C."/>
            <person name="Dima B."/>
            <person name="Sanchez-Garcia M."/>
            <person name="Sanchez-Ramirez S."/>
            <person name="Szollosi G.J."/>
            <person name="Szarkandi J.G."/>
            <person name="Papp V."/>
            <person name="Albert L."/>
            <person name="Andreopoulos W."/>
            <person name="Angelini C."/>
            <person name="Antonin V."/>
            <person name="Barry K.W."/>
            <person name="Bougher N.L."/>
            <person name="Buchanan P."/>
            <person name="Buyck B."/>
            <person name="Bense V."/>
            <person name="Catcheside P."/>
            <person name="Chovatia M."/>
            <person name="Cooper J."/>
            <person name="Damon W."/>
            <person name="Desjardin D."/>
            <person name="Finy P."/>
            <person name="Geml J."/>
            <person name="Haridas S."/>
            <person name="Hughes K."/>
            <person name="Justo A."/>
            <person name="Karasinski D."/>
            <person name="Kautmanova I."/>
            <person name="Kiss B."/>
            <person name="Kocsube S."/>
            <person name="Kotiranta H."/>
            <person name="LaButti K.M."/>
            <person name="Lechner B.E."/>
            <person name="Liimatainen K."/>
            <person name="Lipzen A."/>
            <person name="Lukacs Z."/>
            <person name="Mihaltcheva S."/>
            <person name="Morgado L.N."/>
            <person name="Niskanen T."/>
            <person name="Noordeloos M.E."/>
            <person name="Ohm R.A."/>
            <person name="Ortiz-Santana B."/>
            <person name="Ovrebo C."/>
            <person name="Racz N."/>
            <person name="Riley R."/>
            <person name="Savchenko A."/>
            <person name="Shiryaev A."/>
            <person name="Soop K."/>
            <person name="Spirin V."/>
            <person name="Szebenyi C."/>
            <person name="Tomsovsky M."/>
            <person name="Tulloss R.E."/>
            <person name="Uehling J."/>
            <person name="Grigoriev I.V."/>
            <person name="Vagvolgyi C."/>
            <person name="Papp T."/>
            <person name="Martin F.M."/>
            <person name="Miettinen O."/>
            <person name="Hibbett D.S."/>
            <person name="Nagy L.G."/>
        </authorList>
    </citation>
    <scope>NUCLEOTIDE SEQUENCE [LARGE SCALE GENOMIC DNA]</scope>
    <source>
        <strain evidence="3 4">CBS 121175</strain>
    </source>
</reference>
<feature type="region of interest" description="Disordered" evidence="1">
    <location>
        <begin position="120"/>
        <end position="155"/>
    </location>
</feature>
<feature type="region of interest" description="Disordered" evidence="1">
    <location>
        <begin position="563"/>
        <end position="597"/>
    </location>
</feature>
<dbReference type="GO" id="GO:0005739">
    <property type="term" value="C:mitochondrion"/>
    <property type="evidence" value="ECO:0007669"/>
    <property type="project" value="TreeGrafter"/>
</dbReference>
<feature type="compositionally biased region" description="Basic and acidic residues" evidence="1">
    <location>
        <begin position="299"/>
        <end position="309"/>
    </location>
</feature>
<dbReference type="InterPro" id="IPR015655">
    <property type="entry name" value="PP2C"/>
</dbReference>
<dbReference type="PANTHER" id="PTHR13832:SF792">
    <property type="entry name" value="GM14286P"/>
    <property type="match status" value="1"/>
</dbReference>
<protein>
    <submittedName>
        <fullName evidence="3">Protein serine/threonine phosphatase 2C</fullName>
    </submittedName>
</protein>
<proteinExistence type="predicted"/>
<dbReference type="OrthoDB" id="420076at2759"/>
<evidence type="ECO:0000313" key="4">
    <source>
        <dbReference type="Proteomes" id="UP000307440"/>
    </source>
</evidence>
<dbReference type="PANTHER" id="PTHR13832">
    <property type="entry name" value="PROTEIN PHOSPHATASE 2C"/>
    <property type="match status" value="1"/>
</dbReference>
<dbReference type="AlphaFoldDB" id="A0A5C3KTW0"/>
<evidence type="ECO:0000313" key="3">
    <source>
        <dbReference type="EMBL" id="TFK19278.1"/>
    </source>
</evidence>
<feature type="compositionally biased region" description="Polar residues" evidence="1">
    <location>
        <begin position="379"/>
        <end position="390"/>
    </location>
</feature>
<name>A0A5C3KTW0_COPMA</name>
<feature type="domain" description="PPM-type phosphatase" evidence="2">
    <location>
        <begin position="43"/>
        <end position="734"/>
    </location>
</feature>
<sequence>MGGQPAVDFDVVLEGVSQTLSDNIIESELWKNSGVFCPPENDKTGIARVDGASVSVHYPAEEMLSTSFIPLQTHTWALFGLFDGEGGPGTSTFLSSNLLLAIAGSIADLMGKFYDTTDADPNTLGTPSSAQDAYGSASGEMMEMDSGPDDPATGYSPNRVIPFTPDIVRPFPPSEDIDQAIRDAFLQVDNVLVFEAVAQFFRNVQARTKQLVESDSGEGLGASYGVFTHGSKEEAVHLLRDAEAGSGALVAFYESDTRVLKVALAGDSRALLGRPVTNPQYRPAAKGQTTQEKTLPEPAFKKGQQEQGKRGSWWNPVVSKTGTENDKNRLLQPLPRSEYPTLYECTQLSTDQVPSNPQERQRISNLHPKIHDKLFIPNSDRTVTDPSANPSEKDSYLGEKTTRGFGYAMLKWGQGVQERLWREFLGDVPMDCFSNGSVPWPLGVPTSKDVEGPPPQSLPSSSSSSFPSSCASSPYMTAEPTITTTLVQPGDFIVLGSKGLFESLTDDEVVGLVGVWVEERKRRSGGAGVRNRPMAVGFGGGSSWGAAADGEGAVSMRDPESLIKGLQGSYGGGGGGGGEGSASRAGGGDPSEVSVPGWGWGVQSQGAVPSPTRLEDAAVHTARLIERGELPVIRQTLNTNPSSSSSGIHGRDGFRWYHSWGIPHSSSYSTKSVSKMEDTVKFVMEPQDVDSVAVHVIRNALGGADRDLRAGLVGMIGDRAKRFRDDVSVQIVFFD</sequence>
<dbReference type="InterPro" id="IPR036457">
    <property type="entry name" value="PPM-type-like_dom_sf"/>
</dbReference>
<feature type="region of interest" description="Disordered" evidence="1">
    <location>
        <begin position="377"/>
        <end position="397"/>
    </location>
</feature>
<evidence type="ECO:0000256" key="1">
    <source>
        <dbReference type="SAM" id="MobiDB-lite"/>
    </source>
</evidence>
<dbReference type="SUPFAM" id="SSF81606">
    <property type="entry name" value="PP2C-like"/>
    <property type="match status" value="1"/>
</dbReference>
<feature type="compositionally biased region" description="Low complexity" evidence="1">
    <location>
        <begin position="458"/>
        <end position="474"/>
    </location>
</feature>
<dbReference type="InterPro" id="IPR001932">
    <property type="entry name" value="PPM-type_phosphatase-like_dom"/>
</dbReference>
<evidence type="ECO:0000259" key="2">
    <source>
        <dbReference type="PROSITE" id="PS51746"/>
    </source>
</evidence>
<gene>
    <name evidence="3" type="ORF">FA15DRAFT_683019</name>
</gene>
<feature type="compositionally biased region" description="Gly residues" evidence="1">
    <location>
        <begin position="568"/>
        <end position="589"/>
    </location>
</feature>
<dbReference type="Proteomes" id="UP000307440">
    <property type="component" value="Unassembled WGS sequence"/>
</dbReference>
<feature type="compositionally biased region" description="Polar residues" evidence="1">
    <location>
        <begin position="120"/>
        <end position="131"/>
    </location>
</feature>
<dbReference type="EMBL" id="ML210349">
    <property type="protein sequence ID" value="TFK19278.1"/>
    <property type="molecule type" value="Genomic_DNA"/>
</dbReference>
<dbReference type="Gene3D" id="3.60.40.10">
    <property type="entry name" value="PPM-type phosphatase domain"/>
    <property type="match status" value="1"/>
</dbReference>
<keyword evidence="4" id="KW-1185">Reference proteome</keyword>